<evidence type="ECO:0000256" key="1">
    <source>
        <dbReference type="SAM" id="MobiDB-lite"/>
    </source>
</evidence>
<accession>A0A0L0FIY8</accession>
<dbReference type="AlphaFoldDB" id="A0A0L0FIY8"/>
<organism evidence="2 3">
    <name type="scientific">Sphaeroforma arctica JP610</name>
    <dbReference type="NCBI Taxonomy" id="667725"/>
    <lineage>
        <taxon>Eukaryota</taxon>
        <taxon>Ichthyosporea</taxon>
        <taxon>Ichthyophonida</taxon>
        <taxon>Sphaeroforma</taxon>
    </lineage>
</organism>
<dbReference type="EMBL" id="KQ242979">
    <property type="protein sequence ID" value="KNC76742.1"/>
    <property type="molecule type" value="Genomic_DNA"/>
</dbReference>
<sequence length="147" mass="16334">MMTSRKTSTSCQAGGCSYVRRHQRRILCVSCGKRALLAVQGSHRPALVLPFKVGPRSGATSAPRVIAENYSKNWTDVSSAWSSYFPYGHTRFGGFTSSTMASTSLSSKQGQYTTWLLSLRHSDEPYHRHDFTGPCSTIRPQASKRNR</sequence>
<feature type="region of interest" description="Disordered" evidence="1">
    <location>
        <begin position="128"/>
        <end position="147"/>
    </location>
</feature>
<evidence type="ECO:0000313" key="2">
    <source>
        <dbReference type="EMBL" id="KNC76742.1"/>
    </source>
</evidence>
<protein>
    <submittedName>
        <fullName evidence="2">Uncharacterized protein</fullName>
    </submittedName>
</protein>
<name>A0A0L0FIY8_9EUKA</name>
<reference evidence="2 3" key="1">
    <citation type="submission" date="2011-02" db="EMBL/GenBank/DDBJ databases">
        <title>The Genome Sequence of Sphaeroforma arctica JP610.</title>
        <authorList>
            <consortium name="The Broad Institute Genome Sequencing Platform"/>
            <person name="Russ C."/>
            <person name="Cuomo C."/>
            <person name="Young S.K."/>
            <person name="Zeng Q."/>
            <person name="Gargeya S."/>
            <person name="Alvarado L."/>
            <person name="Berlin A."/>
            <person name="Chapman S.B."/>
            <person name="Chen Z."/>
            <person name="Freedman E."/>
            <person name="Gellesch M."/>
            <person name="Goldberg J."/>
            <person name="Griggs A."/>
            <person name="Gujja S."/>
            <person name="Heilman E."/>
            <person name="Heiman D."/>
            <person name="Howarth C."/>
            <person name="Mehta T."/>
            <person name="Neiman D."/>
            <person name="Pearson M."/>
            <person name="Roberts A."/>
            <person name="Saif S."/>
            <person name="Shea T."/>
            <person name="Shenoy N."/>
            <person name="Sisk P."/>
            <person name="Stolte C."/>
            <person name="Sykes S."/>
            <person name="White J."/>
            <person name="Yandava C."/>
            <person name="Burger G."/>
            <person name="Gray M.W."/>
            <person name="Holland P.W.H."/>
            <person name="King N."/>
            <person name="Lang F.B.F."/>
            <person name="Roger A.J."/>
            <person name="Ruiz-Trillo I."/>
            <person name="Haas B."/>
            <person name="Nusbaum C."/>
            <person name="Birren B."/>
        </authorList>
    </citation>
    <scope>NUCLEOTIDE SEQUENCE [LARGE SCALE GENOMIC DNA]</scope>
    <source>
        <strain evidence="2 3">JP610</strain>
    </source>
</reference>
<evidence type="ECO:0000313" key="3">
    <source>
        <dbReference type="Proteomes" id="UP000054560"/>
    </source>
</evidence>
<dbReference type="GeneID" id="25911276"/>
<keyword evidence="3" id="KW-1185">Reference proteome</keyword>
<gene>
    <name evidence="2" type="ORF">SARC_10772</name>
</gene>
<proteinExistence type="predicted"/>
<dbReference type="Proteomes" id="UP000054560">
    <property type="component" value="Unassembled WGS sequence"/>
</dbReference>
<dbReference type="RefSeq" id="XP_014150644.1">
    <property type="nucleotide sequence ID" value="XM_014295169.1"/>
</dbReference>